<dbReference type="STRING" id="1805238.AUJ23_03695"/>
<protein>
    <submittedName>
        <fullName evidence="3">Uncharacterized protein</fullName>
    </submittedName>
</protein>
<evidence type="ECO:0000256" key="1">
    <source>
        <dbReference type="SAM" id="Coils"/>
    </source>
</evidence>
<gene>
    <name evidence="3" type="ORF">AUJ23_03695</name>
</gene>
<proteinExistence type="predicted"/>
<sequence>MKFLENLDLRPANILKISGIAIVVLILLALAIRLITYSIIPITSSLSGNKNSVSQTMPSGYGMTGSQLAYDESAGLSIRNIDPTIMPPINNNTPGDDAENFEIKDYNAQIETRNLKDTCDRVNSLKSRKDVIFENASKYEKSCNYSFKVKSESVNEILDFIKNLDPKELNENVYTIKNIINDYTNEAEILQKKLDSIEATLNNAVKAYDDITNIATRTQDVASLAKIIDSKIQIIERLTQEKINVTTNLDRLARAKAEQLDRLEYTYFQIYVQENKFVDGQDLKDSWKLAIKSFVADTNQVIQDISINLALWILIVFQYILYFFILLFVTKYLWRLTKIIWKK</sequence>
<evidence type="ECO:0000313" key="4">
    <source>
        <dbReference type="Proteomes" id="UP000181941"/>
    </source>
</evidence>
<keyword evidence="1" id="KW-0175">Coiled coil</keyword>
<dbReference type="AlphaFoldDB" id="A0A1J4U3E4"/>
<dbReference type="Proteomes" id="UP000181941">
    <property type="component" value="Unassembled WGS sequence"/>
</dbReference>
<organism evidence="3 4">
    <name type="scientific">Candidatus Magasanikbacteria bacterium CG1_02_32_51</name>
    <dbReference type="NCBI Taxonomy" id="1805238"/>
    <lineage>
        <taxon>Bacteria</taxon>
        <taxon>Candidatus Magasanikiibacteriota</taxon>
    </lineage>
</organism>
<feature type="coiled-coil region" evidence="1">
    <location>
        <begin position="180"/>
        <end position="207"/>
    </location>
</feature>
<name>A0A1J4U3E4_9BACT</name>
<dbReference type="EMBL" id="MNVC01000044">
    <property type="protein sequence ID" value="OIO18448.1"/>
    <property type="molecule type" value="Genomic_DNA"/>
</dbReference>
<feature type="transmembrane region" description="Helical" evidence="2">
    <location>
        <begin position="309"/>
        <end position="334"/>
    </location>
</feature>
<feature type="transmembrane region" description="Helical" evidence="2">
    <location>
        <begin position="20"/>
        <end position="40"/>
    </location>
</feature>
<keyword evidence="2" id="KW-0812">Transmembrane</keyword>
<comment type="caution">
    <text evidence="3">The sequence shown here is derived from an EMBL/GenBank/DDBJ whole genome shotgun (WGS) entry which is preliminary data.</text>
</comment>
<keyword evidence="2" id="KW-0472">Membrane</keyword>
<keyword evidence="2" id="KW-1133">Transmembrane helix</keyword>
<evidence type="ECO:0000256" key="2">
    <source>
        <dbReference type="SAM" id="Phobius"/>
    </source>
</evidence>
<evidence type="ECO:0000313" key="3">
    <source>
        <dbReference type="EMBL" id="OIO18448.1"/>
    </source>
</evidence>
<accession>A0A1J4U3E4</accession>
<reference evidence="3 4" key="1">
    <citation type="journal article" date="2016" name="Environ. Microbiol.">
        <title>Genomic resolution of a cold subsurface aquifer community provides metabolic insights for novel microbes adapted to high CO concentrations.</title>
        <authorList>
            <person name="Probst A.J."/>
            <person name="Castelle C.J."/>
            <person name="Singh A."/>
            <person name="Brown C.T."/>
            <person name="Anantharaman K."/>
            <person name="Sharon I."/>
            <person name="Hug L.A."/>
            <person name="Burstein D."/>
            <person name="Emerson J.B."/>
            <person name="Thomas B.C."/>
            <person name="Banfield J.F."/>
        </authorList>
    </citation>
    <scope>NUCLEOTIDE SEQUENCE [LARGE SCALE GENOMIC DNA]</scope>
    <source>
        <strain evidence="3">CG1_02_32_51</strain>
    </source>
</reference>